<organism evidence="2 3">
    <name type="scientific">candidate division TA06 bacterium</name>
    <dbReference type="NCBI Taxonomy" id="2250710"/>
    <lineage>
        <taxon>Bacteria</taxon>
        <taxon>Bacteria division TA06</taxon>
    </lineage>
</organism>
<evidence type="ECO:0000313" key="3">
    <source>
        <dbReference type="Proteomes" id="UP000282321"/>
    </source>
</evidence>
<keyword evidence="1" id="KW-1133">Transmembrane helix</keyword>
<feature type="transmembrane region" description="Helical" evidence="1">
    <location>
        <begin position="42"/>
        <end position="62"/>
    </location>
</feature>
<keyword evidence="1" id="KW-0812">Transmembrane</keyword>
<dbReference type="AlphaFoldDB" id="A0A660S6M5"/>
<evidence type="ECO:0000256" key="1">
    <source>
        <dbReference type="SAM" id="Phobius"/>
    </source>
</evidence>
<reference evidence="2 3" key="1">
    <citation type="submission" date="2018-06" db="EMBL/GenBank/DDBJ databases">
        <title>Extensive metabolic versatility and redundancy in microbially diverse, dynamic hydrothermal sediments.</title>
        <authorList>
            <person name="Dombrowski N."/>
            <person name="Teske A."/>
            <person name="Baker B.J."/>
        </authorList>
    </citation>
    <scope>NUCLEOTIDE SEQUENCE [LARGE SCALE GENOMIC DNA]</scope>
    <source>
        <strain evidence="2">B35_G9</strain>
    </source>
</reference>
<name>A0A660S6M5_UNCT6</name>
<protein>
    <submittedName>
        <fullName evidence="2">Uncharacterized protein</fullName>
    </submittedName>
</protein>
<evidence type="ECO:0000313" key="2">
    <source>
        <dbReference type="EMBL" id="RKX65442.1"/>
    </source>
</evidence>
<gene>
    <name evidence="2" type="ORF">DRP44_06365</name>
</gene>
<keyword evidence="1" id="KW-0472">Membrane</keyword>
<comment type="caution">
    <text evidence="2">The sequence shown here is derived from an EMBL/GenBank/DDBJ whole genome shotgun (WGS) entry which is preliminary data.</text>
</comment>
<feature type="transmembrane region" description="Helical" evidence="1">
    <location>
        <begin position="6"/>
        <end position="30"/>
    </location>
</feature>
<dbReference type="Proteomes" id="UP000282321">
    <property type="component" value="Unassembled WGS sequence"/>
</dbReference>
<dbReference type="EMBL" id="QNBC01000090">
    <property type="protein sequence ID" value="RKX65442.1"/>
    <property type="molecule type" value="Genomic_DNA"/>
</dbReference>
<sequence>MKVIIPAEIIFAISTLLFTVALFYASLIIRKLLKLIKPGSKIYISLLFSALFMLGVTVLHLIRIGVIFPSLAHARSWDILPLLIGAMKISAFEGGMLLLAGIFAYFSVQLYHVWSSR</sequence>
<proteinExistence type="predicted"/>
<feature type="transmembrane region" description="Helical" evidence="1">
    <location>
        <begin position="82"/>
        <end position="108"/>
    </location>
</feature>
<accession>A0A660S6M5</accession>